<evidence type="ECO:0000313" key="1">
    <source>
        <dbReference type="Proteomes" id="UP000694941"/>
    </source>
</evidence>
<gene>
    <name evidence="2" type="primary">LOC106477847</name>
</gene>
<reference evidence="2" key="1">
    <citation type="submission" date="2025-08" db="UniProtKB">
        <authorList>
            <consortium name="RefSeq"/>
        </authorList>
    </citation>
    <scope>IDENTIFICATION</scope>
    <source>
        <tissue evidence="2">Muscle</tissue>
    </source>
</reference>
<dbReference type="RefSeq" id="XP_013793824.2">
    <property type="nucleotide sequence ID" value="XM_013938370.2"/>
</dbReference>
<sequence length="191" mass="22211">MLCNISDIIYLQQHFISLKAIFFSMSESCCNFPGTEKQHMAEGCIFCGSKLSCHQPTDDQECPCDWHGALRLKAEQGLELSVREKALRVPEFPCSQVIEEYLNYQDHLPEGTVKWKTPKWTSFQLFTEAKLKWPIKYCWEKYLPLLTLWQLKTILNKSECTVFKLNPSRSVTVSVRFCEKLNTCISWNAVQ</sequence>
<dbReference type="GeneID" id="106477847"/>
<dbReference type="InterPro" id="IPR036279">
    <property type="entry name" value="5-3_exonuclease_C_sf"/>
</dbReference>
<protein>
    <submittedName>
        <fullName evidence="2">Flap endonuclease GEN homolog 1-like</fullName>
    </submittedName>
</protein>
<dbReference type="SUPFAM" id="SSF47807">
    <property type="entry name" value="5' to 3' exonuclease, C-terminal subdomain"/>
    <property type="match status" value="1"/>
</dbReference>
<evidence type="ECO:0000313" key="2">
    <source>
        <dbReference type="RefSeq" id="XP_013793824.2"/>
    </source>
</evidence>
<organism evidence="1 2">
    <name type="scientific">Limulus polyphemus</name>
    <name type="common">Atlantic horseshoe crab</name>
    <dbReference type="NCBI Taxonomy" id="6850"/>
    <lineage>
        <taxon>Eukaryota</taxon>
        <taxon>Metazoa</taxon>
        <taxon>Ecdysozoa</taxon>
        <taxon>Arthropoda</taxon>
        <taxon>Chelicerata</taxon>
        <taxon>Merostomata</taxon>
        <taxon>Xiphosura</taxon>
        <taxon>Limulidae</taxon>
        <taxon>Limulus</taxon>
    </lineage>
</organism>
<dbReference type="Proteomes" id="UP000694941">
    <property type="component" value="Unplaced"/>
</dbReference>
<accession>A0ABM1C459</accession>
<name>A0ABM1C459_LIMPO</name>
<proteinExistence type="predicted"/>
<keyword evidence="1" id="KW-1185">Reference proteome</keyword>